<dbReference type="InterPro" id="IPR051128">
    <property type="entry name" value="EgtD_Methyltrsf_superfamily"/>
</dbReference>
<dbReference type="KEGG" id="camu:CA2015_1910"/>
<dbReference type="SUPFAM" id="SSF53335">
    <property type="entry name" value="S-adenosyl-L-methionine-dependent methyltransferases"/>
    <property type="match status" value="1"/>
</dbReference>
<name>A0A0H4PSQ4_9BACT</name>
<keyword evidence="5" id="KW-1185">Reference proteome</keyword>
<keyword evidence="1 4" id="KW-0489">Methyltransferase</keyword>
<keyword evidence="2 4" id="KW-0808">Transferase</keyword>
<reference evidence="4 5" key="1">
    <citation type="submission" date="2015-07" db="EMBL/GenBank/DDBJ databases">
        <authorList>
            <person name="Kim K.M."/>
        </authorList>
    </citation>
    <scope>NUCLEOTIDE SEQUENCE [LARGE SCALE GENOMIC DNA]</scope>
    <source>
        <strain evidence="4 5">KCTC 12363</strain>
    </source>
</reference>
<sequence>MKNTIFEKDILKGLNSQPKRLFSKYFYDDKGSAIFQEIMQMDSYYLPGCETEILRNRSHEIIDLLPNNTYDVVELGAGDGTKTAIFLEAILKAGKNINYLPLDISTDILEFNKKVIGEKFPGLNILPIAGDYFQTLEKIKPRQNPKIVLFMGSNIGNFEGEKAVEFLQFVRQYLSDGDFFMLGADLKKHPHTILMAYDDPEGITKRFNLNLLHRINRELEGNFIPEDFDHFASYDPLSGTTKSFLISKVQQNVQVAGQTIAFERNEPVHMEISQKYNLSDLVQLRKQAGFKSDHHFTDTRRYFSISLFKY</sequence>
<evidence type="ECO:0000256" key="2">
    <source>
        <dbReference type="ARBA" id="ARBA00022679"/>
    </source>
</evidence>
<dbReference type="Proteomes" id="UP000036520">
    <property type="component" value="Chromosome"/>
</dbReference>
<dbReference type="PANTHER" id="PTHR43397">
    <property type="entry name" value="ERGOTHIONEINE BIOSYNTHESIS PROTEIN 1"/>
    <property type="match status" value="1"/>
</dbReference>
<organism evidence="4 5">
    <name type="scientific">Cyclobacterium amurskyense</name>
    <dbReference type="NCBI Taxonomy" id="320787"/>
    <lineage>
        <taxon>Bacteria</taxon>
        <taxon>Pseudomonadati</taxon>
        <taxon>Bacteroidota</taxon>
        <taxon>Cytophagia</taxon>
        <taxon>Cytophagales</taxon>
        <taxon>Cyclobacteriaceae</taxon>
        <taxon>Cyclobacterium</taxon>
    </lineage>
</organism>
<dbReference type="AlphaFoldDB" id="A0A0H4PSQ4"/>
<dbReference type="NCBIfam" id="TIGR03438">
    <property type="entry name" value="egtD_ergothio"/>
    <property type="match status" value="1"/>
</dbReference>
<dbReference type="GO" id="GO:0008168">
    <property type="term" value="F:methyltransferase activity"/>
    <property type="evidence" value="ECO:0007669"/>
    <property type="project" value="UniProtKB-KW"/>
</dbReference>
<dbReference type="RefSeq" id="WP_048641681.1">
    <property type="nucleotide sequence ID" value="NZ_CAXBGM010000030.1"/>
</dbReference>
<dbReference type="EMBL" id="CP012040">
    <property type="protein sequence ID" value="AKP51337.1"/>
    <property type="molecule type" value="Genomic_DNA"/>
</dbReference>
<dbReference type="PANTHER" id="PTHR43397:SF1">
    <property type="entry name" value="ERGOTHIONEINE BIOSYNTHESIS PROTEIN 1"/>
    <property type="match status" value="1"/>
</dbReference>
<evidence type="ECO:0000313" key="4">
    <source>
        <dbReference type="EMBL" id="AKP51337.1"/>
    </source>
</evidence>
<dbReference type="InterPro" id="IPR035094">
    <property type="entry name" value="EgtD"/>
</dbReference>
<dbReference type="InterPro" id="IPR029063">
    <property type="entry name" value="SAM-dependent_MTases_sf"/>
</dbReference>
<dbReference type="GO" id="GO:0032259">
    <property type="term" value="P:methylation"/>
    <property type="evidence" value="ECO:0007669"/>
    <property type="project" value="UniProtKB-KW"/>
</dbReference>
<dbReference type="Gene3D" id="3.40.50.150">
    <property type="entry name" value="Vaccinia Virus protein VP39"/>
    <property type="match status" value="1"/>
</dbReference>
<evidence type="ECO:0000256" key="1">
    <source>
        <dbReference type="ARBA" id="ARBA00022603"/>
    </source>
</evidence>
<feature type="domain" description="Histidine-specific methyltransferase SAM-dependent" evidence="3">
    <location>
        <begin position="6"/>
        <end position="309"/>
    </location>
</feature>
<dbReference type="STRING" id="320787.CA2015_1910"/>
<accession>A0A0H4PSQ4</accession>
<evidence type="ECO:0000259" key="3">
    <source>
        <dbReference type="Pfam" id="PF10017"/>
    </source>
</evidence>
<protein>
    <submittedName>
        <fullName evidence="4">Methyltransferase</fullName>
    </submittedName>
</protein>
<dbReference type="PIRSF" id="PIRSF018005">
    <property type="entry name" value="UCP018005"/>
    <property type="match status" value="1"/>
</dbReference>
<dbReference type="Pfam" id="PF10017">
    <property type="entry name" value="Methyltransf_33"/>
    <property type="match status" value="1"/>
</dbReference>
<gene>
    <name evidence="4" type="ORF">CA2015_1910</name>
</gene>
<proteinExistence type="predicted"/>
<dbReference type="OrthoDB" id="5289726at2"/>
<dbReference type="InterPro" id="IPR017804">
    <property type="entry name" value="MeTrfase_EgtD-like"/>
</dbReference>
<evidence type="ECO:0000313" key="5">
    <source>
        <dbReference type="Proteomes" id="UP000036520"/>
    </source>
</evidence>
<dbReference type="InterPro" id="IPR019257">
    <property type="entry name" value="MeTrfase_dom"/>
</dbReference>